<proteinExistence type="predicted"/>
<organism evidence="2 3">
    <name type="scientific">Caenorhabditis tropicalis</name>
    <dbReference type="NCBI Taxonomy" id="1561998"/>
    <lineage>
        <taxon>Eukaryota</taxon>
        <taxon>Metazoa</taxon>
        <taxon>Ecdysozoa</taxon>
        <taxon>Nematoda</taxon>
        <taxon>Chromadorea</taxon>
        <taxon>Rhabditida</taxon>
        <taxon>Rhabditina</taxon>
        <taxon>Rhabditomorpha</taxon>
        <taxon>Rhabditoidea</taxon>
        <taxon>Rhabditidae</taxon>
        <taxon>Peloderinae</taxon>
        <taxon>Caenorhabditis</taxon>
    </lineage>
</organism>
<dbReference type="Proteomes" id="UP000095282">
    <property type="component" value="Unplaced"/>
</dbReference>
<keyword evidence="2" id="KW-1185">Reference proteome</keyword>
<reference evidence="3" key="1">
    <citation type="submission" date="2016-11" db="UniProtKB">
        <authorList>
            <consortium name="WormBaseParasite"/>
        </authorList>
    </citation>
    <scope>IDENTIFICATION</scope>
</reference>
<evidence type="ECO:0000256" key="1">
    <source>
        <dbReference type="SAM" id="MobiDB-lite"/>
    </source>
</evidence>
<accession>A0A1I7TPA9</accession>
<dbReference type="WBParaSite" id="Csp11.Scaffold629.g10427.t1">
    <property type="protein sequence ID" value="Csp11.Scaffold629.g10427.t1"/>
    <property type="gene ID" value="Csp11.Scaffold629.g10427"/>
</dbReference>
<name>A0A1I7TPA9_9PELO</name>
<feature type="region of interest" description="Disordered" evidence="1">
    <location>
        <begin position="38"/>
        <end position="59"/>
    </location>
</feature>
<evidence type="ECO:0000313" key="3">
    <source>
        <dbReference type="WBParaSite" id="Csp11.Scaffold629.g10427.t1"/>
    </source>
</evidence>
<sequence>MEDVNSPEFDRILNSSHIMLVNGMSKARRIRKTVLKLTKKSSMPKTARNKSAEDDGRKNQKEDWLWIRFGTNIDLLKEDYQPQYLNL</sequence>
<dbReference type="AlphaFoldDB" id="A0A1I7TPA9"/>
<evidence type="ECO:0000313" key="2">
    <source>
        <dbReference type="Proteomes" id="UP000095282"/>
    </source>
</evidence>
<feature type="compositionally biased region" description="Basic and acidic residues" evidence="1">
    <location>
        <begin position="50"/>
        <end position="59"/>
    </location>
</feature>
<protein>
    <submittedName>
        <fullName evidence="3">HTH_Tnp_Tc3_1 domain-containing protein</fullName>
    </submittedName>
</protein>